<evidence type="ECO:0000313" key="3">
    <source>
        <dbReference type="Proteomes" id="UP000198847"/>
    </source>
</evidence>
<dbReference type="PROSITE" id="PS51094">
    <property type="entry name" value="PTS_EIIA_TYPE_2"/>
    <property type="match status" value="1"/>
</dbReference>
<dbReference type="AlphaFoldDB" id="A0A1H8Q7L3"/>
<dbReference type="InterPro" id="IPR002178">
    <property type="entry name" value="PTS_EIIA_type-2_dom"/>
</dbReference>
<keyword evidence="3" id="KW-1185">Reference proteome</keyword>
<sequence>MSPMNGKEAFALVPELVLVGIEASNRCEVLATMSGNLFRQGYVQESYIQAIQEREVHYPTGLPAAEIGVAIPHTDAVHVNRAAVSIGILKKPVLFQMMGNPSQIIEAEIVFMLAIKEPQEQINMLQKLSSLFQNRTLLSNLRKAVEREQAVSLLNQALQIGA</sequence>
<dbReference type="SUPFAM" id="SSF55804">
    <property type="entry name" value="Phoshotransferase/anion transport protein"/>
    <property type="match status" value="1"/>
</dbReference>
<dbReference type="STRING" id="112903.SAMN04490178_102216"/>
<dbReference type="CDD" id="cd00211">
    <property type="entry name" value="PTS_IIA_fru"/>
    <property type="match status" value="1"/>
</dbReference>
<protein>
    <submittedName>
        <fullName evidence="2">PTS system IIA component, Gat family</fullName>
    </submittedName>
</protein>
<dbReference type="PANTHER" id="PTHR47738:SF3">
    <property type="entry name" value="PHOSPHOTRANSFERASE SYSTEM MANNITOL_FRUCTOSE-SPECIFIC IIA DOMAIN CONTAINING PROTEIN"/>
    <property type="match status" value="1"/>
</dbReference>
<dbReference type="Proteomes" id="UP000198847">
    <property type="component" value="Unassembled WGS sequence"/>
</dbReference>
<evidence type="ECO:0000259" key="1">
    <source>
        <dbReference type="PROSITE" id="PS51094"/>
    </source>
</evidence>
<gene>
    <name evidence="2" type="ORF">SAMN04490178_102216</name>
</gene>
<dbReference type="Pfam" id="PF00359">
    <property type="entry name" value="PTS_EIIA_2"/>
    <property type="match status" value="1"/>
</dbReference>
<dbReference type="EMBL" id="FODY01000002">
    <property type="protein sequence ID" value="SEO50225.1"/>
    <property type="molecule type" value="Genomic_DNA"/>
</dbReference>
<dbReference type="Gene3D" id="3.40.930.10">
    <property type="entry name" value="Mannitol-specific EII, Chain A"/>
    <property type="match status" value="1"/>
</dbReference>
<organism evidence="2 3">
    <name type="scientific">Propionispora vibrioides</name>
    <dbReference type="NCBI Taxonomy" id="112903"/>
    <lineage>
        <taxon>Bacteria</taxon>
        <taxon>Bacillati</taxon>
        <taxon>Bacillota</taxon>
        <taxon>Negativicutes</taxon>
        <taxon>Selenomonadales</taxon>
        <taxon>Sporomusaceae</taxon>
        <taxon>Propionispora</taxon>
    </lineage>
</organism>
<dbReference type="OrthoDB" id="1633991at2"/>
<proteinExistence type="predicted"/>
<dbReference type="InterPro" id="IPR016152">
    <property type="entry name" value="PTrfase/Anion_transptr"/>
</dbReference>
<evidence type="ECO:0000313" key="2">
    <source>
        <dbReference type="EMBL" id="SEO50225.1"/>
    </source>
</evidence>
<accession>A0A1H8Q7L3</accession>
<dbReference type="PANTHER" id="PTHR47738">
    <property type="entry name" value="PTS SYSTEM FRUCTOSE-LIKE EIIA COMPONENT-RELATED"/>
    <property type="match status" value="1"/>
</dbReference>
<reference evidence="2 3" key="1">
    <citation type="submission" date="2016-10" db="EMBL/GenBank/DDBJ databases">
        <authorList>
            <person name="de Groot N.N."/>
        </authorList>
    </citation>
    <scope>NUCLEOTIDE SEQUENCE [LARGE SCALE GENOMIC DNA]</scope>
    <source>
        <strain evidence="2 3">DSM 13305</strain>
    </source>
</reference>
<feature type="domain" description="PTS EIIA type-2" evidence="1">
    <location>
        <begin position="10"/>
        <end position="157"/>
    </location>
</feature>
<dbReference type="InterPro" id="IPR051541">
    <property type="entry name" value="PTS_SugarTrans_NitroReg"/>
</dbReference>
<name>A0A1H8Q7L3_9FIRM</name>